<name>A0A812DR04_ACAPH</name>
<comment type="caution">
    <text evidence="2">The sequence shown here is derived from an EMBL/GenBank/DDBJ whole genome shotgun (WGS) entry which is preliminary data.</text>
</comment>
<protein>
    <recommendedName>
        <fullName evidence="4">Reverse transcriptase domain-containing protein</fullName>
    </recommendedName>
</protein>
<feature type="transmembrane region" description="Helical" evidence="1">
    <location>
        <begin position="67"/>
        <end position="88"/>
    </location>
</feature>
<dbReference type="EMBL" id="CAHIKZ030004288">
    <property type="protein sequence ID" value="CAE1309335.1"/>
    <property type="molecule type" value="Genomic_DNA"/>
</dbReference>
<evidence type="ECO:0000313" key="2">
    <source>
        <dbReference type="EMBL" id="CAE1309335.1"/>
    </source>
</evidence>
<sequence length="183" mass="21841">MIFAVRHVHDKCRDQYAVFIDLKNVFDTVNSVALRTFVQKRGSPNFYLFLFMSIFMAAYLARNVKLFAAFFLLIRLSNLFSFLCFILFKPFIQSLQIHHISLFPSFAILPYFFYSSVFSFFFLCVYLSLSSPFSYFLLFLMFLFISSIHFSFYFLFSLMSFLSTFFIFFPLSFRHFNSLSLFI</sequence>
<evidence type="ECO:0000256" key="1">
    <source>
        <dbReference type="SAM" id="Phobius"/>
    </source>
</evidence>
<evidence type="ECO:0008006" key="4">
    <source>
        <dbReference type="Google" id="ProtNLM"/>
    </source>
</evidence>
<keyword evidence="3" id="KW-1185">Reference proteome</keyword>
<evidence type="ECO:0000313" key="3">
    <source>
        <dbReference type="Proteomes" id="UP000597762"/>
    </source>
</evidence>
<feature type="transmembrane region" description="Helical" evidence="1">
    <location>
        <begin position="45"/>
        <end position="61"/>
    </location>
</feature>
<dbReference type="Proteomes" id="UP000597762">
    <property type="component" value="Unassembled WGS sequence"/>
</dbReference>
<dbReference type="AlphaFoldDB" id="A0A812DR04"/>
<accession>A0A812DR04</accession>
<feature type="transmembrane region" description="Helical" evidence="1">
    <location>
        <begin position="95"/>
        <end position="114"/>
    </location>
</feature>
<keyword evidence="1" id="KW-0812">Transmembrane</keyword>
<proteinExistence type="predicted"/>
<gene>
    <name evidence="2" type="ORF">SPHA_61054</name>
</gene>
<organism evidence="2 3">
    <name type="scientific">Acanthosepion pharaonis</name>
    <name type="common">Pharaoh cuttlefish</name>
    <name type="synonym">Sepia pharaonis</name>
    <dbReference type="NCBI Taxonomy" id="158019"/>
    <lineage>
        <taxon>Eukaryota</taxon>
        <taxon>Metazoa</taxon>
        <taxon>Spiralia</taxon>
        <taxon>Lophotrochozoa</taxon>
        <taxon>Mollusca</taxon>
        <taxon>Cephalopoda</taxon>
        <taxon>Coleoidea</taxon>
        <taxon>Decapodiformes</taxon>
        <taxon>Sepiida</taxon>
        <taxon>Sepiina</taxon>
        <taxon>Sepiidae</taxon>
        <taxon>Acanthosepion</taxon>
    </lineage>
</organism>
<feature type="transmembrane region" description="Helical" evidence="1">
    <location>
        <begin position="120"/>
        <end position="145"/>
    </location>
</feature>
<keyword evidence="1" id="KW-1133">Transmembrane helix</keyword>
<feature type="transmembrane region" description="Helical" evidence="1">
    <location>
        <begin position="152"/>
        <end position="173"/>
    </location>
</feature>
<reference evidence="2" key="1">
    <citation type="submission" date="2021-01" db="EMBL/GenBank/DDBJ databases">
        <authorList>
            <person name="Li R."/>
            <person name="Bekaert M."/>
        </authorList>
    </citation>
    <scope>NUCLEOTIDE SEQUENCE</scope>
    <source>
        <strain evidence="2">Farmed</strain>
    </source>
</reference>
<keyword evidence="1" id="KW-0472">Membrane</keyword>